<gene>
    <name evidence="13" type="primary">secG</name>
    <name evidence="13" type="ORF">ERCICURT3053_515</name>
</gene>
<evidence type="ECO:0000313" key="14">
    <source>
        <dbReference type="Proteomes" id="UP000294364"/>
    </source>
</evidence>
<comment type="function">
    <text evidence="11">Involved in protein export. Participates in an early event of protein translocation.</text>
</comment>
<evidence type="ECO:0000256" key="5">
    <source>
        <dbReference type="ARBA" id="ARBA00022475"/>
    </source>
</evidence>
<dbReference type="PANTHER" id="PTHR34182:SF1">
    <property type="entry name" value="PROTEIN-EXPORT MEMBRANE PROTEIN SECG"/>
    <property type="match status" value="1"/>
</dbReference>
<reference evidence="13 14" key="1">
    <citation type="submission" date="2019-02" db="EMBL/GenBank/DDBJ databases">
        <authorList>
            <person name="Manzano-Marin A."/>
            <person name="Manzano-Marin A."/>
        </authorList>
    </citation>
    <scope>NUCLEOTIDE SEQUENCE [LARGE SCALE GENOMIC DNA]</scope>
    <source>
        <strain evidence="13 14">ErCicurtihirsuta</strain>
    </source>
</reference>
<organism evidence="13 14">
    <name type="scientific">Candidatus Erwinia haradaeae</name>
    <dbReference type="NCBI Taxonomy" id="1922217"/>
    <lineage>
        <taxon>Bacteria</taxon>
        <taxon>Pseudomonadati</taxon>
        <taxon>Pseudomonadota</taxon>
        <taxon>Gammaproteobacteria</taxon>
        <taxon>Enterobacterales</taxon>
        <taxon>Erwiniaceae</taxon>
        <taxon>Erwinia</taxon>
    </lineage>
</organism>
<evidence type="ECO:0000313" key="13">
    <source>
        <dbReference type="EMBL" id="VFP78870.1"/>
    </source>
</evidence>
<dbReference type="GO" id="GO:0065002">
    <property type="term" value="P:intracellular protein transmembrane transport"/>
    <property type="evidence" value="ECO:0007669"/>
    <property type="project" value="TreeGrafter"/>
</dbReference>
<dbReference type="Pfam" id="PF03840">
    <property type="entry name" value="SecG"/>
    <property type="match status" value="1"/>
</dbReference>
<keyword evidence="10 11" id="KW-0472">Membrane</keyword>
<dbReference type="PANTHER" id="PTHR34182">
    <property type="entry name" value="PROTEIN-EXPORT MEMBRANE PROTEIN SECG"/>
    <property type="match status" value="1"/>
</dbReference>
<dbReference type="GO" id="GO:0043952">
    <property type="term" value="P:protein transport by the Sec complex"/>
    <property type="evidence" value="ECO:0007669"/>
    <property type="project" value="TreeGrafter"/>
</dbReference>
<keyword evidence="4 11" id="KW-0813">Transport</keyword>
<dbReference type="InterPro" id="IPR004692">
    <property type="entry name" value="SecG"/>
</dbReference>
<accession>A0A451CZT5</accession>
<evidence type="ECO:0000256" key="3">
    <source>
        <dbReference type="ARBA" id="ARBA00017876"/>
    </source>
</evidence>
<sequence>MYSAFVCIFIIIAITLIILILLQKGSGISIGNSLRSGASSTFFGSSGSGGFLTRRITPFLAILFFFISLILGNMNNHSEKNDDKLDKIVHLEHDQNSNPSVSSSFKKKKDLP</sequence>
<evidence type="ECO:0000256" key="10">
    <source>
        <dbReference type="ARBA" id="ARBA00023136"/>
    </source>
</evidence>
<name>A0A451CZT5_9GAMM</name>
<keyword evidence="7 11" id="KW-0653">Protein transport</keyword>
<keyword evidence="9 11" id="KW-0811">Translocation</keyword>
<dbReference type="NCBIfam" id="TIGR00810">
    <property type="entry name" value="secG"/>
    <property type="match status" value="1"/>
</dbReference>
<feature type="transmembrane region" description="Helical" evidence="11">
    <location>
        <begin position="51"/>
        <end position="71"/>
    </location>
</feature>
<evidence type="ECO:0000256" key="8">
    <source>
        <dbReference type="ARBA" id="ARBA00022989"/>
    </source>
</evidence>
<dbReference type="GO" id="GO:0009306">
    <property type="term" value="P:protein secretion"/>
    <property type="evidence" value="ECO:0007669"/>
    <property type="project" value="UniProtKB-UniRule"/>
</dbReference>
<dbReference type="GO" id="GO:0005886">
    <property type="term" value="C:plasma membrane"/>
    <property type="evidence" value="ECO:0007669"/>
    <property type="project" value="UniProtKB-SubCell"/>
</dbReference>
<comment type="similarity">
    <text evidence="2 11">Belongs to the SecG family.</text>
</comment>
<evidence type="ECO:0000256" key="1">
    <source>
        <dbReference type="ARBA" id="ARBA00004651"/>
    </source>
</evidence>
<evidence type="ECO:0000256" key="7">
    <source>
        <dbReference type="ARBA" id="ARBA00022927"/>
    </source>
</evidence>
<keyword evidence="5 11" id="KW-1003">Cell membrane</keyword>
<evidence type="ECO:0000256" key="6">
    <source>
        <dbReference type="ARBA" id="ARBA00022692"/>
    </source>
</evidence>
<evidence type="ECO:0000256" key="9">
    <source>
        <dbReference type="ARBA" id="ARBA00023010"/>
    </source>
</evidence>
<keyword evidence="8 11" id="KW-1133">Transmembrane helix</keyword>
<dbReference type="AlphaFoldDB" id="A0A451CZT5"/>
<keyword evidence="6 11" id="KW-0812">Transmembrane</keyword>
<dbReference type="Proteomes" id="UP000294364">
    <property type="component" value="Chromosome"/>
</dbReference>
<dbReference type="EMBL" id="LR217698">
    <property type="protein sequence ID" value="VFP78870.1"/>
    <property type="molecule type" value="Genomic_DNA"/>
</dbReference>
<feature type="region of interest" description="Disordered" evidence="12">
    <location>
        <begin position="92"/>
        <end position="112"/>
    </location>
</feature>
<evidence type="ECO:0000256" key="11">
    <source>
        <dbReference type="RuleBase" id="RU365087"/>
    </source>
</evidence>
<evidence type="ECO:0000256" key="2">
    <source>
        <dbReference type="ARBA" id="ARBA00008445"/>
    </source>
</evidence>
<dbReference type="GO" id="GO:0015450">
    <property type="term" value="F:protein-transporting ATPase activity"/>
    <property type="evidence" value="ECO:0007669"/>
    <property type="project" value="UniProtKB-UniRule"/>
</dbReference>
<dbReference type="PRINTS" id="PR01651">
    <property type="entry name" value="SECGEXPORT"/>
</dbReference>
<evidence type="ECO:0000256" key="4">
    <source>
        <dbReference type="ARBA" id="ARBA00022448"/>
    </source>
</evidence>
<proteinExistence type="inferred from homology"/>
<comment type="subcellular location">
    <subcellularLocation>
        <location evidence="1 11">Cell membrane</location>
        <topology evidence="1 11">Multi-pass membrane protein</topology>
    </subcellularLocation>
</comment>
<evidence type="ECO:0000256" key="12">
    <source>
        <dbReference type="SAM" id="MobiDB-lite"/>
    </source>
</evidence>
<protein>
    <recommendedName>
        <fullName evidence="3 11">Protein-export membrane protein SecG</fullName>
    </recommendedName>
</protein>
<comment type="caution">
    <text evidence="11">Lacks conserved residue(s) required for the propagation of feature annotation.</text>
</comment>